<organism evidence="1">
    <name type="scientific">Albugo laibachii Nc14</name>
    <dbReference type="NCBI Taxonomy" id="890382"/>
    <lineage>
        <taxon>Eukaryota</taxon>
        <taxon>Sar</taxon>
        <taxon>Stramenopiles</taxon>
        <taxon>Oomycota</taxon>
        <taxon>Peronosporomycetes</taxon>
        <taxon>Albuginales</taxon>
        <taxon>Albuginaceae</taxon>
        <taxon>Albugo</taxon>
    </lineage>
</organism>
<reference evidence="1" key="2">
    <citation type="submission" date="2011-02" db="EMBL/GenBank/DDBJ databases">
        <authorList>
            <person name="MacLean D."/>
        </authorList>
    </citation>
    <scope>NUCLEOTIDE SEQUENCE</scope>
</reference>
<dbReference type="PANTHER" id="PTHR36960:SF1">
    <property type="entry name" value="SI:DKEY-32E6.3"/>
    <property type="match status" value="1"/>
</dbReference>
<evidence type="ECO:0000313" key="1">
    <source>
        <dbReference type="EMBL" id="CCA23940.1"/>
    </source>
</evidence>
<dbReference type="AlphaFoldDB" id="F0WRH7"/>
<reference evidence="1" key="1">
    <citation type="journal article" date="2011" name="PLoS Biol.">
        <title>Gene gain and loss during evolution of obligate parasitism in the white rust pathogen of Arabidopsis thaliana.</title>
        <authorList>
            <person name="Kemen E."/>
            <person name="Gardiner A."/>
            <person name="Schultz-Larsen T."/>
            <person name="Kemen A.C."/>
            <person name="Balmuth A.L."/>
            <person name="Robert-Seilaniantz A."/>
            <person name="Bailey K."/>
            <person name="Holub E."/>
            <person name="Studholme D.J."/>
            <person name="Maclean D."/>
            <person name="Jones J.D."/>
        </authorList>
    </citation>
    <scope>NUCLEOTIDE SEQUENCE</scope>
</reference>
<proteinExistence type="predicted"/>
<dbReference type="PANTHER" id="PTHR36960">
    <property type="entry name" value="SI:DKEY-32E6.3"/>
    <property type="match status" value="1"/>
</dbReference>
<sequence length="439" mass="50566">MLSRYTPTMTRQLGQTILHFDLNRTILMSDTSGSRSIEDTVNYLLAECIWGYVNATAQWVCASTTPSIVSPSPRAITYKQFVAHQLPYTKITEKDQIKDSLKMNAIYDYNTRIKKQRTLLESNFTDPIGPANALRNVFDDTMEKLHFPMGFQRDQAHRLASAFPEGPLKEAWERGRYYLLPSFIELLFELKCNSRFKIVFRTFGEDLPYVAKELDLLADGEHPLCHRGDNHRILNSQFRLHVPTTNDQAHAIHQMGTFLRRGSDSNETALILGALDPIPYNTRTMDPTRPLNEVVLEAYPSCHIIYGFQDIYERLRQLFSSSAQCTFGFRDYWDIWHAHGEHCDFGKLLLIEQDGENVCFFDDHIEADDAHIVDVRDASSGACVPFSVCREKHYLVRVEPYWAIIDPAYFINHVMKRIGNNLIATVYYVHLINPILNDS</sequence>
<accession>F0WRH7</accession>
<gene>
    <name evidence="1" type="primary">AlNc14C214G8978</name>
    <name evidence="1" type="ORF">ALNC14_100840</name>
</gene>
<name>F0WRH7_9STRA</name>
<protein>
    <submittedName>
        <fullName evidence="1">Uncharacterized protein AlNc14C214G8978</fullName>
    </submittedName>
</protein>
<dbReference type="HOGENOM" id="CLU_058735_1_0_1"/>
<dbReference type="EMBL" id="FR824259">
    <property type="protein sequence ID" value="CCA23940.1"/>
    <property type="molecule type" value="Genomic_DNA"/>
</dbReference>